<name>A0ABV7N2S1_9STAP</name>
<dbReference type="RefSeq" id="WP_380650733.1">
    <property type="nucleotide sequence ID" value="NZ_JBHRVQ010000001.1"/>
</dbReference>
<dbReference type="Proteomes" id="UP001595637">
    <property type="component" value="Unassembled WGS sequence"/>
</dbReference>
<organism evidence="2 3">
    <name type="scientific">Salinicoccus sesuvii</name>
    <dbReference type="NCBI Taxonomy" id="868281"/>
    <lineage>
        <taxon>Bacteria</taxon>
        <taxon>Bacillati</taxon>
        <taxon>Bacillota</taxon>
        <taxon>Bacilli</taxon>
        <taxon>Bacillales</taxon>
        <taxon>Staphylococcaceae</taxon>
        <taxon>Salinicoccus</taxon>
    </lineage>
</organism>
<reference evidence="3" key="1">
    <citation type="journal article" date="2019" name="Int. J. Syst. Evol. Microbiol.">
        <title>The Global Catalogue of Microorganisms (GCM) 10K type strain sequencing project: providing services to taxonomists for standard genome sequencing and annotation.</title>
        <authorList>
            <consortium name="The Broad Institute Genomics Platform"/>
            <consortium name="The Broad Institute Genome Sequencing Center for Infectious Disease"/>
            <person name="Wu L."/>
            <person name="Ma J."/>
        </authorList>
    </citation>
    <scope>NUCLEOTIDE SEQUENCE [LARGE SCALE GENOMIC DNA]</scope>
    <source>
        <strain evidence="3">CCM 7756</strain>
    </source>
</reference>
<keyword evidence="3" id="KW-1185">Reference proteome</keyword>
<evidence type="ECO:0000256" key="1">
    <source>
        <dbReference type="SAM" id="Phobius"/>
    </source>
</evidence>
<proteinExistence type="predicted"/>
<feature type="transmembrane region" description="Helical" evidence="1">
    <location>
        <begin position="5"/>
        <end position="21"/>
    </location>
</feature>
<sequence length="60" mass="6923">MKHISMFIIAPVILFFFLILITDVANAAGGIFIYLLIISARYLYDRYKNSKIEHKKDSGE</sequence>
<keyword evidence="1" id="KW-0812">Transmembrane</keyword>
<keyword evidence="1" id="KW-0472">Membrane</keyword>
<protein>
    <submittedName>
        <fullName evidence="2">Uncharacterized protein</fullName>
    </submittedName>
</protein>
<evidence type="ECO:0000313" key="3">
    <source>
        <dbReference type="Proteomes" id="UP001595637"/>
    </source>
</evidence>
<accession>A0ABV7N2S1</accession>
<evidence type="ECO:0000313" key="2">
    <source>
        <dbReference type="EMBL" id="MFC3387173.1"/>
    </source>
</evidence>
<comment type="caution">
    <text evidence="2">The sequence shown here is derived from an EMBL/GenBank/DDBJ whole genome shotgun (WGS) entry which is preliminary data.</text>
</comment>
<keyword evidence="1" id="KW-1133">Transmembrane helix</keyword>
<dbReference type="EMBL" id="JBHRVQ010000001">
    <property type="protein sequence ID" value="MFC3387173.1"/>
    <property type="molecule type" value="Genomic_DNA"/>
</dbReference>
<gene>
    <name evidence="2" type="ORF">ACFOEO_00940</name>
</gene>